<keyword evidence="3" id="KW-1185">Reference proteome</keyword>
<name>A0A1Y4LTR1_9FIRM</name>
<evidence type="ECO:0000313" key="2">
    <source>
        <dbReference type="EMBL" id="OUP60028.1"/>
    </source>
</evidence>
<evidence type="ECO:0000256" key="1">
    <source>
        <dbReference type="SAM" id="Phobius"/>
    </source>
</evidence>
<protein>
    <recommendedName>
        <fullName evidence="4">YcxB-like protein domain-containing protein</fullName>
    </recommendedName>
</protein>
<comment type="caution">
    <text evidence="2">The sequence shown here is derived from an EMBL/GenBank/DDBJ whole genome shotgun (WGS) entry which is preliminary data.</text>
</comment>
<dbReference type="Proteomes" id="UP000195447">
    <property type="component" value="Unassembled WGS sequence"/>
</dbReference>
<sequence>MIKIEYIMTKNMVENVLKKNVSLYTNKILLIFILIFTPITIFCCGFFCGTLRIEDILLALFIVISSLLIWSQIVCIIITKKRVKNTFERVRIMYGDIDEFPEAIVFEEDEWLVEGEKNSLNFKYEDMVKYFFLDNQLCIVTKGNCLVNFPIDPNSEQAKQIEKLLVQKGHAKKIRWFL</sequence>
<accession>A0A1Y4LTR1</accession>
<dbReference type="AlphaFoldDB" id="A0A1Y4LTR1"/>
<feature type="transmembrane region" description="Helical" evidence="1">
    <location>
        <begin position="56"/>
        <end position="79"/>
    </location>
</feature>
<feature type="transmembrane region" description="Helical" evidence="1">
    <location>
        <begin position="28"/>
        <end position="50"/>
    </location>
</feature>
<dbReference type="EMBL" id="NFKM01000011">
    <property type="protein sequence ID" value="OUP60028.1"/>
    <property type="molecule type" value="Genomic_DNA"/>
</dbReference>
<evidence type="ECO:0000313" key="3">
    <source>
        <dbReference type="Proteomes" id="UP000195447"/>
    </source>
</evidence>
<keyword evidence="1" id="KW-0472">Membrane</keyword>
<keyword evidence="1" id="KW-0812">Transmembrane</keyword>
<dbReference type="RefSeq" id="WP_087158698.1">
    <property type="nucleotide sequence ID" value="NZ_NFKM01000011.1"/>
</dbReference>
<gene>
    <name evidence="2" type="ORF">B5F14_06310</name>
</gene>
<keyword evidence="1" id="KW-1133">Transmembrane helix</keyword>
<proteinExistence type="predicted"/>
<organism evidence="2 3">
    <name type="scientific">Faecalitalea cylindroides</name>
    <dbReference type="NCBI Taxonomy" id="39483"/>
    <lineage>
        <taxon>Bacteria</taxon>
        <taxon>Bacillati</taxon>
        <taxon>Bacillota</taxon>
        <taxon>Erysipelotrichia</taxon>
        <taxon>Erysipelotrichales</taxon>
        <taxon>Erysipelotrichaceae</taxon>
        <taxon>Faecalitalea</taxon>
    </lineage>
</organism>
<evidence type="ECO:0008006" key="4">
    <source>
        <dbReference type="Google" id="ProtNLM"/>
    </source>
</evidence>
<reference evidence="3" key="1">
    <citation type="submission" date="2017-04" db="EMBL/GenBank/DDBJ databases">
        <title>Function of individual gut microbiota members based on whole genome sequencing of pure cultures obtained from chicken caecum.</title>
        <authorList>
            <person name="Medvecky M."/>
            <person name="Cejkova D."/>
            <person name="Polansky O."/>
            <person name="Karasova D."/>
            <person name="Kubasova T."/>
            <person name="Cizek A."/>
            <person name="Rychlik I."/>
        </authorList>
    </citation>
    <scope>NUCLEOTIDE SEQUENCE [LARGE SCALE GENOMIC DNA]</scope>
    <source>
        <strain evidence="3">An178</strain>
    </source>
</reference>